<feature type="region of interest" description="Disordered" evidence="1">
    <location>
        <begin position="82"/>
        <end position="118"/>
    </location>
</feature>
<accession>A0AAD5YN97</accession>
<dbReference type="InterPro" id="IPR011009">
    <property type="entry name" value="Kinase-like_dom_sf"/>
</dbReference>
<evidence type="ECO:0000313" key="3">
    <source>
        <dbReference type="EMBL" id="KAJ3555441.1"/>
    </source>
</evidence>
<proteinExistence type="predicted"/>
<feature type="region of interest" description="Disordered" evidence="1">
    <location>
        <begin position="1"/>
        <end position="39"/>
    </location>
</feature>
<feature type="compositionally biased region" description="Basic and acidic residues" evidence="1">
    <location>
        <begin position="22"/>
        <end position="35"/>
    </location>
</feature>
<gene>
    <name evidence="3" type="ORF">NP233_g12206</name>
</gene>
<sequence>MGHPYPENQSRSRGNLNLDVGKTNRDKHMNMEESPSRSVLITPCSLPPTIHHPLKTSQILSIEPAKLLYGLALQPVNPVRDPEVRASTTDKPNSASSSQLSPTSVMPRNGNNTLSLNFDHHEATTTHVKKRSRHEMATAKPALEWDWDVEHEDRRREKKADASLRGAAPFEVDRKVLKDIVREKMGLEVGRIKFLSAGTFHKAYLITLVNHEELVARVARRYMPRLKVESEVATMQYLREKTNVPVPTVYHYDSNPYNRLGGEFILMSKAPGIPLAKVFHTLSYNEIVKLVKNTARIIIPLFAHRFSQIGSLYSGPSPRSALSSGIPTPKASSIHNAAYPFSSLTAIPAALTPRPTATTSTSFAITPTPSNTSPGTEFHVGPIISWPFFGSNRGQLSHPGEIDRGPWSTSHAYLSSCAEREIEGVISENEGRAAPHRLHLDPHEIMSSFHHRLKAVPGDESDDSDEYDLEESEEEWEGPGDAMYRDYRRMQRSTFLFTHMVQREKTVRKEMDRWMSVMENLIKLVEREGESEQAEEFGIDCHDLSLENVFVDEEDHTQVTCVIDWESTTTRPLWHCAHLPAFAQSSPFVSKLFRKAVAELPHDPTVKLPPGSTHTSIESLCREWLCHESSGMRLRMAHRCAEWDGWEEGLVESILGPEELEEEWFKFDPKLPSSLANSKCNEECDSDPGSPIILDVDDPHPPTSAATNTIIVVELQVQNRPDLDEVR</sequence>
<protein>
    <recommendedName>
        <fullName evidence="2">Aminoglycoside phosphotransferase domain-containing protein</fullName>
    </recommendedName>
</protein>
<dbReference type="EMBL" id="JANIEX010001682">
    <property type="protein sequence ID" value="KAJ3555441.1"/>
    <property type="molecule type" value="Genomic_DNA"/>
</dbReference>
<feature type="region of interest" description="Disordered" evidence="1">
    <location>
        <begin position="682"/>
        <end position="701"/>
    </location>
</feature>
<name>A0AAD5YN97_9AGAR</name>
<evidence type="ECO:0000259" key="2">
    <source>
        <dbReference type="Pfam" id="PF01636"/>
    </source>
</evidence>
<dbReference type="InterPro" id="IPR002575">
    <property type="entry name" value="Aminoglycoside_PTrfase"/>
</dbReference>
<feature type="domain" description="Aminoglycoside phosphotransferase" evidence="2">
    <location>
        <begin position="192"/>
        <end position="292"/>
    </location>
</feature>
<dbReference type="PANTHER" id="PTHR21310">
    <property type="entry name" value="AMINOGLYCOSIDE PHOSPHOTRANSFERASE-RELATED-RELATED"/>
    <property type="match status" value="1"/>
</dbReference>
<feature type="compositionally biased region" description="Polar residues" evidence="1">
    <location>
        <begin position="86"/>
        <end position="116"/>
    </location>
</feature>
<feature type="region of interest" description="Disordered" evidence="1">
    <location>
        <begin position="456"/>
        <end position="478"/>
    </location>
</feature>
<dbReference type="Pfam" id="PF01636">
    <property type="entry name" value="APH"/>
    <property type="match status" value="1"/>
</dbReference>
<comment type="caution">
    <text evidence="3">The sequence shown here is derived from an EMBL/GenBank/DDBJ whole genome shotgun (WGS) entry which is preliminary data.</text>
</comment>
<feature type="compositionally biased region" description="Acidic residues" evidence="1">
    <location>
        <begin position="459"/>
        <end position="478"/>
    </location>
</feature>
<organism evidence="3 4">
    <name type="scientific">Leucocoprinus birnbaumii</name>
    <dbReference type="NCBI Taxonomy" id="56174"/>
    <lineage>
        <taxon>Eukaryota</taxon>
        <taxon>Fungi</taxon>
        <taxon>Dikarya</taxon>
        <taxon>Basidiomycota</taxon>
        <taxon>Agaricomycotina</taxon>
        <taxon>Agaricomycetes</taxon>
        <taxon>Agaricomycetidae</taxon>
        <taxon>Agaricales</taxon>
        <taxon>Agaricineae</taxon>
        <taxon>Agaricaceae</taxon>
        <taxon>Leucocoprinus</taxon>
    </lineage>
</organism>
<dbReference type="PANTHER" id="PTHR21310:SF13">
    <property type="entry name" value="AMINOGLYCOSIDE PHOSPHOTRANSFERASE DOMAIN-CONTAINING PROTEIN"/>
    <property type="match status" value="1"/>
</dbReference>
<evidence type="ECO:0000256" key="1">
    <source>
        <dbReference type="SAM" id="MobiDB-lite"/>
    </source>
</evidence>
<keyword evidence="4" id="KW-1185">Reference proteome</keyword>
<dbReference type="SUPFAM" id="SSF56112">
    <property type="entry name" value="Protein kinase-like (PK-like)"/>
    <property type="match status" value="1"/>
</dbReference>
<dbReference type="InterPro" id="IPR051678">
    <property type="entry name" value="AGP_Transferase"/>
</dbReference>
<reference evidence="3" key="1">
    <citation type="submission" date="2022-07" db="EMBL/GenBank/DDBJ databases">
        <title>Genome Sequence of Leucocoprinus birnbaumii.</title>
        <authorList>
            <person name="Buettner E."/>
        </authorList>
    </citation>
    <scope>NUCLEOTIDE SEQUENCE</scope>
    <source>
        <strain evidence="3">VT141</strain>
    </source>
</reference>
<dbReference type="Gene3D" id="3.30.200.20">
    <property type="entry name" value="Phosphorylase Kinase, domain 1"/>
    <property type="match status" value="1"/>
</dbReference>
<dbReference type="Proteomes" id="UP001213000">
    <property type="component" value="Unassembled WGS sequence"/>
</dbReference>
<evidence type="ECO:0000313" key="4">
    <source>
        <dbReference type="Proteomes" id="UP001213000"/>
    </source>
</evidence>
<dbReference type="AlphaFoldDB" id="A0AAD5YN97"/>